<gene>
    <name evidence="1" type="ORF">KPL71_026130</name>
</gene>
<comment type="caution">
    <text evidence="1">The sequence shown here is derived from an EMBL/GenBank/DDBJ whole genome shotgun (WGS) entry which is preliminary data.</text>
</comment>
<evidence type="ECO:0000313" key="2">
    <source>
        <dbReference type="Proteomes" id="UP000829398"/>
    </source>
</evidence>
<sequence>MALFSVLLFQLEPRIAESNSIIIRCIDEEKEALLTFEQSPVDEYGALSSWGREDDKRNCCKWRGVCCNNTTSHFKVLNLRSSNDENARRKILKGTISSALLLCLNCMIYDIWTLVTINFGGIPVPEFVGSLSKLRYLSLPSTELEGGIPKFFGNSCSLNILRLPFNYLNGQLSELIQSLSGGCMVNSLESLYLGANDLTGPIHDFGGFSSLKELRLRENRLNGTINKSLSQLSKLESLSLGRNSFTVDILNIAFIFKELLTTESFGSQEECIFWCIDEEKEALLTFEQSPVDEYGALSSWGREDDKRNCCKWRGVCCNNTTSHFKVLNLRSSNDENARRKILKGTISSALLLCLNCMIYDIWTLVTINFGGIPVPEFVGSLSKLRYLSLPSTELEGGIPKFFGNSCSLNILRLPFNYLNGQLSELIQSLSGGCMVNSLESLYLGANDLTGPIHDFGGFSSLKELRLRENRLNGTINKSLSQLSKLESLSLGRNSFTAITQERSSNPTIGFGQYVVVHLGIAYEFSYLDTLQWTWKGSENEYENTLGLVKCLDLSNNKLCGAIPEEIMDVLGLIASNLSRNNLIGAIPPKIGQLKSLDFLDLSRNRFSGSISSGLTQLSRLGVLDLSDNSSSGKISLGTQIQSFNPSVYAGNLELCGLPLQNKCPDEESAPCPGIEDDANTPEDEDDQFITLGFYMSLILGFCVGFWESVEL</sequence>
<organism evidence="1 2">
    <name type="scientific">Citrus sinensis</name>
    <name type="common">Sweet orange</name>
    <name type="synonym">Citrus aurantium var. sinensis</name>
    <dbReference type="NCBI Taxonomy" id="2711"/>
    <lineage>
        <taxon>Eukaryota</taxon>
        <taxon>Viridiplantae</taxon>
        <taxon>Streptophyta</taxon>
        <taxon>Embryophyta</taxon>
        <taxon>Tracheophyta</taxon>
        <taxon>Spermatophyta</taxon>
        <taxon>Magnoliopsida</taxon>
        <taxon>eudicotyledons</taxon>
        <taxon>Gunneridae</taxon>
        <taxon>Pentapetalae</taxon>
        <taxon>rosids</taxon>
        <taxon>malvids</taxon>
        <taxon>Sapindales</taxon>
        <taxon>Rutaceae</taxon>
        <taxon>Aurantioideae</taxon>
        <taxon>Citrus</taxon>
    </lineage>
</organism>
<reference evidence="2" key="1">
    <citation type="journal article" date="2023" name="Hortic. Res.">
        <title>A chromosome-level phased genome enabling allele-level studies in sweet orange: a case study on citrus Huanglongbing tolerance.</title>
        <authorList>
            <person name="Wu B."/>
            <person name="Yu Q."/>
            <person name="Deng Z."/>
            <person name="Duan Y."/>
            <person name="Luo F."/>
            <person name="Gmitter F. Jr."/>
        </authorList>
    </citation>
    <scope>NUCLEOTIDE SEQUENCE [LARGE SCALE GENOMIC DNA]</scope>
    <source>
        <strain evidence="2">cv. Valencia</strain>
    </source>
</reference>
<proteinExistence type="predicted"/>
<evidence type="ECO:0000313" key="1">
    <source>
        <dbReference type="EMBL" id="KAH9679433.1"/>
    </source>
</evidence>
<accession>A0ACB8HXB8</accession>
<keyword evidence="2" id="KW-1185">Reference proteome</keyword>
<dbReference type="Proteomes" id="UP000829398">
    <property type="component" value="Chromosome 9"/>
</dbReference>
<dbReference type="EMBL" id="CM039178">
    <property type="protein sequence ID" value="KAH9679433.1"/>
    <property type="molecule type" value="Genomic_DNA"/>
</dbReference>
<name>A0ACB8HXB8_CITSI</name>
<protein>
    <submittedName>
        <fullName evidence="1">LRRNT 2 domain-containing protein</fullName>
    </submittedName>
</protein>